<protein>
    <submittedName>
        <fullName evidence="1">Sporulation protein YqfC</fullName>
    </submittedName>
</protein>
<evidence type="ECO:0000313" key="1">
    <source>
        <dbReference type="EMBL" id="AZK46838.1"/>
    </source>
</evidence>
<dbReference type="OrthoDB" id="2989236at2"/>
<dbReference type="Gene3D" id="2.60.40.2000">
    <property type="match status" value="1"/>
</dbReference>
<sequence length="95" mass="10906">MSQLSRRIRKWAVEALDLPGDLVFDLPRLTMIGNKQLLIENHHGLVHFSPEEMHLELKQGMLKVEGAELVIKAIMPEEIMIEGRIFGIKYQGVEE</sequence>
<organism evidence="1 2">
    <name type="scientific">Paenibacillus lentus</name>
    <dbReference type="NCBI Taxonomy" id="1338368"/>
    <lineage>
        <taxon>Bacteria</taxon>
        <taxon>Bacillati</taxon>
        <taxon>Bacillota</taxon>
        <taxon>Bacilli</taxon>
        <taxon>Bacillales</taxon>
        <taxon>Paenibacillaceae</taxon>
        <taxon>Paenibacillus</taxon>
    </lineage>
</organism>
<dbReference type="InterPro" id="IPR022477">
    <property type="entry name" value="Spore_YqfC"/>
</dbReference>
<reference evidence="1 2" key="1">
    <citation type="submission" date="2018-11" db="EMBL/GenBank/DDBJ databases">
        <title>Genome sequencing of Paenibacillus lentus DSM25539(T).</title>
        <authorList>
            <person name="Kook J.-K."/>
            <person name="Park S.-N."/>
            <person name="Lim Y.K."/>
        </authorList>
    </citation>
    <scope>NUCLEOTIDE SEQUENCE [LARGE SCALE GENOMIC DNA]</scope>
    <source>
        <strain evidence="1 2">DSM 25539</strain>
    </source>
</reference>
<name>A0A3S8RV67_9BACL</name>
<dbReference type="InterPro" id="IPR038705">
    <property type="entry name" value="YabP_sf"/>
</dbReference>
<dbReference type="NCBIfam" id="TIGR02856">
    <property type="entry name" value="spore_yqfC"/>
    <property type="match status" value="1"/>
</dbReference>
<dbReference type="Proteomes" id="UP000273145">
    <property type="component" value="Chromosome"/>
</dbReference>
<dbReference type="EMBL" id="CP034248">
    <property type="protein sequence ID" value="AZK46838.1"/>
    <property type="molecule type" value="Genomic_DNA"/>
</dbReference>
<dbReference type="AlphaFoldDB" id="A0A3S8RV67"/>
<dbReference type="Pfam" id="PF07873">
    <property type="entry name" value="YabP"/>
    <property type="match status" value="1"/>
</dbReference>
<gene>
    <name evidence="1" type="primary">yqfC</name>
    <name evidence="1" type="ORF">EIM92_12310</name>
</gene>
<accession>A0A3S8RV67</accession>
<keyword evidence="2" id="KW-1185">Reference proteome</keyword>
<evidence type="ECO:0000313" key="2">
    <source>
        <dbReference type="Proteomes" id="UP000273145"/>
    </source>
</evidence>
<dbReference type="RefSeq" id="WP_125082883.1">
    <property type="nucleotide sequence ID" value="NZ_CP034248.1"/>
</dbReference>
<dbReference type="KEGG" id="plen:EIM92_12310"/>
<dbReference type="InterPro" id="IPR022476">
    <property type="entry name" value="Spore_YabP/YqfC"/>
</dbReference>
<proteinExistence type="predicted"/>